<evidence type="ECO:0000256" key="1">
    <source>
        <dbReference type="SAM" id="MobiDB-lite"/>
    </source>
</evidence>
<keyword evidence="3" id="KW-1185">Reference proteome</keyword>
<dbReference type="EMBL" id="CP031389">
    <property type="protein sequence ID" value="QPH09626.1"/>
    <property type="molecule type" value="Genomic_DNA"/>
</dbReference>
<feature type="region of interest" description="Disordered" evidence="1">
    <location>
        <begin position="70"/>
        <end position="93"/>
    </location>
</feature>
<dbReference type="OrthoDB" id="4838614at2759"/>
<protein>
    <submittedName>
        <fullName evidence="2">Uncharacterized protein</fullName>
    </submittedName>
</protein>
<evidence type="ECO:0000313" key="2">
    <source>
        <dbReference type="EMBL" id="QPH09626.1"/>
    </source>
</evidence>
<accession>A0A7S9KV85</accession>
<organism evidence="2 3">
    <name type="scientific">Epichloe festucae (strain Fl1)</name>
    <dbReference type="NCBI Taxonomy" id="877507"/>
    <lineage>
        <taxon>Eukaryota</taxon>
        <taxon>Fungi</taxon>
        <taxon>Dikarya</taxon>
        <taxon>Ascomycota</taxon>
        <taxon>Pezizomycotina</taxon>
        <taxon>Sordariomycetes</taxon>
        <taxon>Hypocreomycetidae</taxon>
        <taxon>Hypocreales</taxon>
        <taxon>Clavicipitaceae</taxon>
        <taxon>Epichloe</taxon>
    </lineage>
</organism>
<gene>
    <name evidence="2" type="ORF">C2857_000530</name>
</gene>
<sequence>MTALTRHIIVLEAAEAMSDIALQVGCLQQLLDQGSEDPSKIDVSKRRERNKATEAEIDAEMTKLKGELEAHKQARNAAASKEEEQDGQNSSYG</sequence>
<name>A0A7S9KV85_EPIFF</name>
<proteinExistence type="predicted"/>
<reference evidence="2 3" key="1">
    <citation type="journal article" date="2018" name="PLoS Genet.">
        <title>Repeat elements organise 3D genome structure and mediate transcription in the filamentous fungus Epichloe festucae.</title>
        <authorList>
            <person name="Winter D.J."/>
            <person name="Ganley A.R.D."/>
            <person name="Young C.A."/>
            <person name="Liachko I."/>
            <person name="Schardl C.L."/>
            <person name="Dupont P.Y."/>
            <person name="Berry D."/>
            <person name="Ram A."/>
            <person name="Scott B."/>
            <person name="Cox M.P."/>
        </authorList>
    </citation>
    <scope>NUCLEOTIDE SEQUENCE [LARGE SCALE GENOMIC DNA]</scope>
    <source>
        <strain evidence="2 3">Fl1</strain>
    </source>
</reference>
<dbReference type="Proteomes" id="UP000594364">
    <property type="component" value="Chromosome 5"/>
</dbReference>
<feature type="compositionally biased region" description="Basic and acidic residues" evidence="1">
    <location>
        <begin position="37"/>
        <end position="57"/>
    </location>
</feature>
<feature type="region of interest" description="Disordered" evidence="1">
    <location>
        <begin position="33"/>
        <end position="57"/>
    </location>
</feature>
<dbReference type="AlphaFoldDB" id="A0A7S9KV85"/>
<evidence type="ECO:0000313" key="3">
    <source>
        <dbReference type="Proteomes" id="UP000594364"/>
    </source>
</evidence>